<evidence type="ECO:0000259" key="5">
    <source>
        <dbReference type="PROSITE" id="PS50035"/>
    </source>
</evidence>
<dbReference type="AlphaFoldDB" id="A0A1I3LPG3"/>
<keyword evidence="2" id="KW-0677">Repeat</keyword>
<comment type="catalytic activity">
    <reaction evidence="1">
        <text>a 1,2-diacyl-sn-glycero-3-phosphocholine + H2O = a 1,2-diacyl-sn-glycero-3-phosphate + choline + H(+)</text>
        <dbReference type="Rhea" id="RHEA:14445"/>
        <dbReference type="ChEBI" id="CHEBI:15354"/>
        <dbReference type="ChEBI" id="CHEBI:15377"/>
        <dbReference type="ChEBI" id="CHEBI:15378"/>
        <dbReference type="ChEBI" id="CHEBI:57643"/>
        <dbReference type="ChEBI" id="CHEBI:58608"/>
        <dbReference type="EC" id="3.1.4.4"/>
    </reaction>
</comment>
<name>A0A1I3LPG3_9BURK</name>
<keyword evidence="7" id="KW-1185">Reference proteome</keyword>
<dbReference type="EMBL" id="FOQU01000004">
    <property type="protein sequence ID" value="SFI86572.1"/>
    <property type="molecule type" value="Genomic_DNA"/>
</dbReference>
<dbReference type="InterPro" id="IPR025202">
    <property type="entry name" value="PLD-like_dom"/>
</dbReference>
<protein>
    <submittedName>
        <fullName evidence="6">Phosphatidylserine/phosphatidylglycerophosphate/cardiolipin synthase</fullName>
    </submittedName>
</protein>
<dbReference type="OrthoDB" id="8828485at2"/>
<dbReference type="SMART" id="SM00155">
    <property type="entry name" value="PLDc"/>
    <property type="match status" value="2"/>
</dbReference>
<evidence type="ECO:0000313" key="6">
    <source>
        <dbReference type="EMBL" id="SFI86572.1"/>
    </source>
</evidence>
<proteinExistence type="predicted"/>
<gene>
    <name evidence="6" type="ORF">SAMN05192543_104517</name>
</gene>
<reference evidence="6 7" key="1">
    <citation type="submission" date="2016-10" db="EMBL/GenBank/DDBJ databases">
        <authorList>
            <person name="de Groot N.N."/>
        </authorList>
    </citation>
    <scope>NUCLEOTIDE SEQUENCE [LARGE SCALE GENOMIC DNA]</scope>
    <source>
        <strain evidence="6 7">LMG 23650</strain>
    </source>
</reference>
<dbReference type="STRING" id="420953.SAMN05192543_104517"/>
<dbReference type="Proteomes" id="UP000199548">
    <property type="component" value="Unassembled WGS sequence"/>
</dbReference>
<dbReference type="PANTHER" id="PTHR18896:SF76">
    <property type="entry name" value="PHOSPHOLIPASE"/>
    <property type="match status" value="1"/>
</dbReference>
<evidence type="ECO:0000256" key="4">
    <source>
        <dbReference type="ARBA" id="ARBA00023098"/>
    </source>
</evidence>
<keyword evidence="3" id="KW-0378">Hydrolase</keyword>
<dbReference type="SUPFAM" id="SSF56024">
    <property type="entry name" value="Phospholipase D/nuclease"/>
    <property type="match status" value="2"/>
</dbReference>
<dbReference type="InterPro" id="IPR001736">
    <property type="entry name" value="PLipase_D/transphosphatidylase"/>
</dbReference>
<dbReference type="Pfam" id="PF13091">
    <property type="entry name" value="PLDc_2"/>
    <property type="match status" value="2"/>
</dbReference>
<dbReference type="GO" id="GO:0004630">
    <property type="term" value="F:phospholipase D activity"/>
    <property type="evidence" value="ECO:0007669"/>
    <property type="project" value="UniProtKB-EC"/>
</dbReference>
<dbReference type="GO" id="GO:0009395">
    <property type="term" value="P:phospholipid catabolic process"/>
    <property type="evidence" value="ECO:0007669"/>
    <property type="project" value="TreeGrafter"/>
</dbReference>
<evidence type="ECO:0000256" key="1">
    <source>
        <dbReference type="ARBA" id="ARBA00000798"/>
    </source>
</evidence>
<sequence length="463" mass="51980">MNAVEAQASSIPSIQSGSYPLRTGNLLRPLVDSGPTFRRLCEAIDHAQHSVWLAVTFIDPEFQMPDNRGTIFDVLDRAAARGLDVRVLFWRPLEQSSRYGKTFAGTPEDHARLRARNVSFKARWDCAIDRFVQHQKFWLMDAGAESETAFIGGINPTFGCFEPGHDGVGHRHDFYVEVTGPCCSDVHHNFVQRWNGASERNKTDGRWNNDDGDRLPFPVRISASRGASVVQIQRNMHAGLYDERTPTPDGFAYDLSKGERSITDQYLLAIAAARHSIYIENQALPVPDIARPLEQALKRGVEIVMLAPTEPEDPYGQWRRDPTKQGLFDHIDALGQYANFTLTGIAGRTAEGTRSSVYVHSKIMLIDDEWATLGSCNLHSNSLFGHGELNATVWDRNMVRALRCRLLSEHLDEDTAQLESKAALRLFRRIAQENTAQLKLGRYDWQGLAISLDPTTYGSTRTL</sequence>
<feature type="domain" description="PLD phosphodiesterase" evidence="5">
    <location>
        <begin position="355"/>
        <end position="382"/>
    </location>
</feature>
<dbReference type="InterPro" id="IPR015679">
    <property type="entry name" value="PLipase_D_fam"/>
</dbReference>
<accession>A0A1I3LPG3</accession>
<dbReference type="PROSITE" id="PS50035">
    <property type="entry name" value="PLD"/>
    <property type="match status" value="1"/>
</dbReference>
<evidence type="ECO:0000256" key="3">
    <source>
        <dbReference type="ARBA" id="ARBA00022801"/>
    </source>
</evidence>
<dbReference type="RefSeq" id="WP_091012571.1">
    <property type="nucleotide sequence ID" value="NZ_CP041743.1"/>
</dbReference>
<keyword evidence="4" id="KW-0443">Lipid metabolism</keyword>
<dbReference type="PANTHER" id="PTHR18896">
    <property type="entry name" value="PHOSPHOLIPASE D"/>
    <property type="match status" value="1"/>
</dbReference>
<evidence type="ECO:0000256" key="2">
    <source>
        <dbReference type="ARBA" id="ARBA00022737"/>
    </source>
</evidence>
<dbReference type="Gene3D" id="3.30.870.10">
    <property type="entry name" value="Endonuclease Chain A"/>
    <property type="match status" value="2"/>
</dbReference>
<organism evidence="6 7">
    <name type="scientific">Paraburkholderia megapolitana</name>
    <dbReference type="NCBI Taxonomy" id="420953"/>
    <lineage>
        <taxon>Bacteria</taxon>
        <taxon>Pseudomonadati</taxon>
        <taxon>Pseudomonadota</taxon>
        <taxon>Betaproteobacteria</taxon>
        <taxon>Burkholderiales</taxon>
        <taxon>Burkholderiaceae</taxon>
        <taxon>Paraburkholderia</taxon>
    </lineage>
</organism>
<evidence type="ECO:0000313" key="7">
    <source>
        <dbReference type="Proteomes" id="UP000199548"/>
    </source>
</evidence>